<organism evidence="18 19">
    <name type="scientific">Lapidilactobacillus dextrinicus</name>
    <dbReference type="NCBI Taxonomy" id="51664"/>
    <lineage>
        <taxon>Bacteria</taxon>
        <taxon>Bacillati</taxon>
        <taxon>Bacillota</taxon>
        <taxon>Bacilli</taxon>
        <taxon>Lactobacillales</taxon>
        <taxon>Lactobacillaceae</taxon>
        <taxon>Lapidilactobacillus</taxon>
    </lineage>
</organism>
<keyword evidence="8 17" id="KW-0472">Membrane</keyword>
<evidence type="ECO:0000256" key="17">
    <source>
        <dbReference type="SAM" id="Phobius"/>
    </source>
</evidence>
<keyword evidence="4 17" id="KW-0812">Transmembrane</keyword>
<feature type="transmembrane region" description="Helical" evidence="17">
    <location>
        <begin position="329"/>
        <end position="356"/>
    </location>
</feature>
<evidence type="ECO:0000256" key="15">
    <source>
        <dbReference type="ARBA" id="ARBA00049902"/>
    </source>
</evidence>
<sequence>MKEKLRRLDPWILIPYLLLVVIGIIMVYSASSGELIASNLSPTMYLKRQAIFAVVGLIGAALTYIFPAHFWYSKGTVMIAVISTLGLLLLLRLISHFNPSAAQNGAVGWINVGPFNIQPVEIAKLTLILYFAYILGRREKKLINKRPGQVFAAPLALTAVFIFLTLIQPDLGGALILAFITVVLIGASGVAWWFTVVGGAGILALFGVLVNIIGHLNKSSFFLKISGLKLYQLDRFRSFLHPFQLEQHGGAQLVNSYYAINNGGWFGRGLGNSIQKLGYLPEPYTDFILSITAEELGIVGATLILILLGILIVRSLLIGMRSRNTYHMLVCYGVSAILFVQTFINVGGLLGLIPITGVTLPFISYGGSSIIILSICMGLVLNISATEKRKREKRVR</sequence>
<dbReference type="GO" id="GO:0015648">
    <property type="term" value="F:lipid-linked peptidoglycan transporter activity"/>
    <property type="evidence" value="ECO:0007669"/>
    <property type="project" value="TreeGrafter"/>
</dbReference>
<comment type="catalytic activity">
    <reaction evidence="15">
        <text>[GlcNAc-(1-&gt;4)-Mur2Ac(oyl-L-Ala-gamma-D-Glu-L-Lys-D-Ala-D-Ala)](n)-di-trans,octa-cis-undecaprenyl diphosphate + beta-D-GlcNAc-(1-&gt;4)-Mur2Ac(oyl-L-Ala-gamma-D-Glu-L-Lys-D-Ala-D-Ala)-di-trans,octa-cis-undecaprenyl diphosphate = [GlcNAc-(1-&gt;4)-Mur2Ac(oyl-L-Ala-gamma-D-Glu-L-Lys-D-Ala-D-Ala)](n+1)-di-trans,octa-cis-undecaprenyl diphosphate + di-trans,octa-cis-undecaprenyl diphosphate + H(+)</text>
        <dbReference type="Rhea" id="RHEA:23708"/>
        <dbReference type="Rhea" id="RHEA-COMP:9602"/>
        <dbReference type="Rhea" id="RHEA-COMP:9603"/>
        <dbReference type="ChEBI" id="CHEBI:15378"/>
        <dbReference type="ChEBI" id="CHEBI:58405"/>
        <dbReference type="ChEBI" id="CHEBI:60033"/>
        <dbReference type="ChEBI" id="CHEBI:78435"/>
        <dbReference type="EC" id="2.4.99.28"/>
    </reaction>
</comment>
<reference evidence="18" key="1">
    <citation type="journal article" date="2021" name="PeerJ">
        <title>Extensive microbial diversity within the chicken gut microbiome revealed by metagenomics and culture.</title>
        <authorList>
            <person name="Gilroy R."/>
            <person name="Ravi A."/>
            <person name="Getino M."/>
            <person name="Pursley I."/>
            <person name="Horton D.L."/>
            <person name="Alikhan N.F."/>
            <person name="Baker D."/>
            <person name="Gharbi K."/>
            <person name="Hall N."/>
            <person name="Watson M."/>
            <person name="Adriaenssens E.M."/>
            <person name="Foster-Nyarko E."/>
            <person name="Jarju S."/>
            <person name="Secka A."/>
            <person name="Antonio M."/>
            <person name="Oren A."/>
            <person name="Chaudhuri R.R."/>
            <person name="La Ragione R."/>
            <person name="Hildebrand F."/>
            <person name="Pallen M.J."/>
        </authorList>
    </citation>
    <scope>NUCLEOTIDE SEQUENCE</scope>
    <source>
        <strain evidence="18">CHK173-2119</strain>
    </source>
</reference>
<keyword evidence="2" id="KW-0328">Glycosyltransferase</keyword>
<protein>
    <recommendedName>
        <fullName evidence="12">Probable peptidoglycan glycosyltransferase FtsW</fullName>
        <ecNumber evidence="14">2.4.99.28</ecNumber>
    </recommendedName>
    <alternativeName>
        <fullName evidence="13">Cell division protein FtsW</fullName>
    </alternativeName>
    <alternativeName>
        <fullName evidence="10">Cell wall polymerase</fullName>
    </alternativeName>
    <alternativeName>
        <fullName evidence="9">Peptidoglycan polymerase</fullName>
    </alternativeName>
</protein>
<name>A0A921B3C5_9LACO</name>
<comment type="function">
    <text evidence="16">Peptidoglycan polymerase that is essential for cell division.</text>
</comment>
<evidence type="ECO:0000256" key="5">
    <source>
        <dbReference type="ARBA" id="ARBA00022960"/>
    </source>
</evidence>
<comment type="similarity">
    <text evidence="11">Belongs to the SEDS family. FtsW subfamily.</text>
</comment>
<evidence type="ECO:0000256" key="8">
    <source>
        <dbReference type="ARBA" id="ARBA00023136"/>
    </source>
</evidence>
<keyword evidence="3" id="KW-0808">Transferase</keyword>
<dbReference type="GO" id="GO:0051301">
    <property type="term" value="P:cell division"/>
    <property type="evidence" value="ECO:0007669"/>
    <property type="project" value="InterPro"/>
</dbReference>
<feature type="transmembrane region" description="Helical" evidence="17">
    <location>
        <begin position="296"/>
        <end position="317"/>
    </location>
</feature>
<feature type="transmembrane region" description="Helical" evidence="17">
    <location>
        <begin position="77"/>
        <end position="95"/>
    </location>
</feature>
<evidence type="ECO:0000313" key="18">
    <source>
        <dbReference type="EMBL" id="HJE15367.1"/>
    </source>
</evidence>
<evidence type="ECO:0000313" key="19">
    <source>
        <dbReference type="Proteomes" id="UP000774947"/>
    </source>
</evidence>
<evidence type="ECO:0000256" key="6">
    <source>
        <dbReference type="ARBA" id="ARBA00022984"/>
    </source>
</evidence>
<comment type="caution">
    <text evidence="18">The sequence shown here is derived from an EMBL/GenBank/DDBJ whole genome shotgun (WGS) entry which is preliminary data.</text>
</comment>
<dbReference type="GO" id="GO:0008955">
    <property type="term" value="F:peptidoglycan glycosyltransferase activity"/>
    <property type="evidence" value="ECO:0007669"/>
    <property type="project" value="UniProtKB-EC"/>
</dbReference>
<feature type="transmembrane region" description="Helical" evidence="17">
    <location>
        <begin position="362"/>
        <end position="384"/>
    </location>
</feature>
<evidence type="ECO:0000256" key="13">
    <source>
        <dbReference type="ARBA" id="ARBA00041418"/>
    </source>
</evidence>
<feature type="transmembrane region" description="Helical" evidence="17">
    <location>
        <begin position="12"/>
        <end position="30"/>
    </location>
</feature>
<keyword evidence="6" id="KW-0573">Peptidoglycan synthesis</keyword>
<dbReference type="Pfam" id="PF01098">
    <property type="entry name" value="FTSW_RODA_SPOVE"/>
    <property type="match status" value="1"/>
</dbReference>
<dbReference type="GO" id="GO:0005886">
    <property type="term" value="C:plasma membrane"/>
    <property type="evidence" value="ECO:0007669"/>
    <property type="project" value="TreeGrafter"/>
</dbReference>
<evidence type="ECO:0000256" key="11">
    <source>
        <dbReference type="ARBA" id="ARBA00038053"/>
    </source>
</evidence>
<dbReference type="EC" id="2.4.99.28" evidence="14"/>
<accession>A0A921B3C5</accession>
<evidence type="ECO:0000256" key="3">
    <source>
        <dbReference type="ARBA" id="ARBA00022679"/>
    </source>
</evidence>
<gene>
    <name evidence="18" type="ORF">K8W17_04740</name>
</gene>
<proteinExistence type="inferred from homology"/>
<evidence type="ECO:0000256" key="14">
    <source>
        <dbReference type="ARBA" id="ARBA00044770"/>
    </source>
</evidence>
<evidence type="ECO:0000256" key="7">
    <source>
        <dbReference type="ARBA" id="ARBA00022989"/>
    </source>
</evidence>
<feature type="transmembrane region" description="Helical" evidence="17">
    <location>
        <begin position="50"/>
        <end position="70"/>
    </location>
</feature>
<evidence type="ECO:0000256" key="16">
    <source>
        <dbReference type="ARBA" id="ARBA00049966"/>
    </source>
</evidence>
<dbReference type="PANTHER" id="PTHR30474">
    <property type="entry name" value="CELL CYCLE PROTEIN"/>
    <property type="match status" value="1"/>
</dbReference>
<dbReference type="InterPro" id="IPR018365">
    <property type="entry name" value="Cell_cycle_FtsW-rel_CS"/>
</dbReference>
<evidence type="ECO:0000256" key="4">
    <source>
        <dbReference type="ARBA" id="ARBA00022692"/>
    </source>
</evidence>
<evidence type="ECO:0000256" key="10">
    <source>
        <dbReference type="ARBA" id="ARBA00033270"/>
    </source>
</evidence>
<evidence type="ECO:0000256" key="12">
    <source>
        <dbReference type="ARBA" id="ARBA00041185"/>
    </source>
</evidence>
<dbReference type="Proteomes" id="UP000774947">
    <property type="component" value="Unassembled WGS sequence"/>
</dbReference>
<feature type="transmembrane region" description="Helical" evidence="17">
    <location>
        <begin position="115"/>
        <end position="136"/>
    </location>
</feature>
<evidence type="ECO:0000256" key="9">
    <source>
        <dbReference type="ARBA" id="ARBA00032370"/>
    </source>
</evidence>
<feature type="transmembrane region" description="Helical" evidence="17">
    <location>
        <begin position="148"/>
        <end position="167"/>
    </location>
</feature>
<feature type="transmembrane region" description="Helical" evidence="17">
    <location>
        <begin position="200"/>
        <end position="217"/>
    </location>
</feature>
<dbReference type="PANTHER" id="PTHR30474:SF2">
    <property type="entry name" value="PEPTIDOGLYCAN GLYCOSYLTRANSFERASE FTSW-RELATED"/>
    <property type="match status" value="1"/>
</dbReference>
<comment type="subcellular location">
    <subcellularLocation>
        <location evidence="1">Membrane</location>
        <topology evidence="1">Multi-pass membrane protein</topology>
    </subcellularLocation>
</comment>
<dbReference type="InterPro" id="IPR001182">
    <property type="entry name" value="FtsW/RodA"/>
</dbReference>
<reference evidence="18" key="2">
    <citation type="submission" date="2021-09" db="EMBL/GenBank/DDBJ databases">
        <authorList>
            <person name="Gilroy R."/>
        </authorList>
    </citation>
    <scope>NUCLEOTIDE SEQUENCE</scope>
    <source>
        <strain evidence="18">CHK173-2119</strain>
    </source>
</reference>
<evidence type="ECO:0000256" key="2">
    <source>
        <dbReference type="ARBA" id="ARBA00022676"/>
    </source>
</evidence>
<evidence type="ECO:0000256" key="1">
    <source>
        <dbReference type="ARBA" id="ARBA00004141"/>
    </source>
</evidence>
<keyword evidence="5" id="KW-0133">Cell shape</keyword>
<dbReference type="AlphaFoldDB" id="A0A921B3C5"/>
<feature type="transmembrane region" description="Helical" evidence="17">
    <location>
        <begin position="173"/>
        <end position="193"/>
    </location>
</feature>
<dbReference type="PROSITE" id="PS00428">
    <property type="entry name" value="FTSW_RODA_SPOVE"/>
    <property type="match status" value="1"/>
</dbReference>
<dbReference type="GO" id="GO:0032153">
    <property type="term" value="C:cell division site"/>
    <property type="evidence" value="ECO:0007669"/>
    <property type="project" value="TreeGrafter"/>
</dbReference>
<dbReference type="EMBL" id="DYXY01000121">
    <property type="protein sequence ID" value="HJE15367.1"/>
    <property type="molecule type" value="Genomic_DNA"/>
</dbReference>
<keyword evidence="7 17" id="KW-1133">Transmembrane helix</keyword>
<dbReference type="GO" id="GO:0008360">
    <property type="term" value="P:regulation of cell shape"/>
    <property type="evidence" value="ECO:0007669"/>
    <property type="project" value="UniProtKB-KW"/>
</dbReference>
<dbReference type="GO" id="GO:0009252">
    <property type="term" value="P:peptidoglycan biosynthetic process"/>
    <property type="evidence" value="ECO:0007669"/>
    <property type="project" value="UniProtKB-KW"/>
</dbReference>